<evidence type="ECO:0000256" key="1">
    <source>
        <dbReference type="SAM" id="Phobius"/>
    </source>
</evidence>
<dbReference type="OrthoDB" id="6431331at2759"/>
<protein>
    <submittedName>
        <fullName evidence="4">Uncharacterized protein LOC116200746</fullName>
    </submittedName>
</protein>
<evidence type="ECO:0000313" key="3">
    <source>
        <dbReference type="Proteomes" id="UP000515151"/>
    </source>
</evidence>
<organism evidence="3 4">
    <name type="scientific">Punica granatum</name>
    <name type="common">Pomegranate</name>
    <dbReference type="NCBI Taxonomy" id="22663"/>
    <lineage>
        <taxon>Eukaryota</taxon>
        <taxon>Viridiplantae</taxon>
        <taxon>Streptophyta</taxon>
        <taxon>Embryophyta</taxon>
        <taxon>Tracheophyta</taxon>
        <taxon>Spermatophyta</taxon>
        <taxon>Magnoliopsida</taxon>
        <taxon>eudicotyledons</taxon>
        <taxon>Gunneridae</taxon>
        <taxon>Pentapetalae</taxon>
        <taxon>rosids</taxon>
        <taxon>malvids</taxon>
        <taxon>Myrtales</taxon>
        <taxon>Lythraceae</taxon>
        <taxon>Punica</taxon>
    </lineage>
</organism>
<keyword evidence="1" id="KW-0472">Membrane</keyword>
<dbReference type="Proteomes" id="UP000515151">
    <property type="component" value="Chromosome 3"/>
</dbReference>
<keyword evidence="1" id="KW-1133">Transmembrane helix</keyword>
<name>A0A6P8D854_PUNGR</name>
<dbReference type="AlphaFoldDB" id="A0A6P8D854"/>
<keyword evidence="1" id="KW-0812">Transmembrane</keyword>
<dbReference type="InterPro" id="IPR029058">
    <property type="entry name" value="AB_hydrolase_fold"/>
</dbReference>
<feature type="transmembrane region" description="Helical" evidence="1">
    <location>
        <begin position="6"/>
        <end position="25"/>
    </location>
</feature>
<dbReference type="InterPro" id="IPR052370">
    <property type="entry name" value="Meta-cleavage_hydrolase"/>
</dbReference>
<accession>A0A6P8D854</accession>
<dbReference type="SUPFAM" id="SSF53474">
    <property type="entry name" value="alpha/beta-Hydrolases"/>
    <property type="match status" value="1"/>
</dbReference>
<dbReference type="Pfam" id="PF00561">
    <property type="entry name" value="Abhydrolase_1"/>
    <property type="match status" value="1"/>
</dbReference>
<dbReference type="PANTHER" id="PTHR43139">
    <property type="entry name" value="SI:DKEY-122A22.2"/>
    <property type="match status" value="1"/>
</dbReference>
<reference evidence="4" key="2">
    <citation type="submission" date="2025-08" db="UniProtKB">
        <authorList>
            <consortium name="RefSeq"/>
        </authorList>
    </citation>
    <scope>IDENTIFICATION</scope>
    <source>
        <tissue evidence="4">Leaf</tissue>
    </source>
</reference>
<evidence type="ECO:0000259" key="2">
    <source>
        <dbReference type="Pfam" id="PF00561"/>
    </source>
</evidence>
<dbReference type="GeneID" id="116200746"/>
<gene>
    <name evidence="4" type="primary">LOC116200746</name>
</gene>
<evidence type="ECO:0000313" key="4">
    <source>
        <dbReference type="RefSeq" id="XP_031387478.1"/>
    </source>
</evidence>
<dbReference type="Gene3D" id="3.40.50.1820">
    <property type="entry name" value="alpha/beta hydrolase"/>
    <property type="match status" value="1"/>
</dbReference>
<dbReference type="InterPro" id="IPR000073">
    <property type="entry name" value="AB_hydrolase_1"/>
</dbReference>
<dbReference type="PRINTS" id="PR00111">
    <property type="entry name" value="ABHYDROLASE"/>
</dbReference>
<reference evidence="3" key="1">
    <citation type="journal article" date="2020" name="Plant Biotechnol. J.">
        <title>The pomegranate (Punica granatum L.) draft genome dissects genetic divergence between soft- and hard-seeded cultivars.</title>
        <authorList>
            <person name="Luo X."/>
            <person name="Li H."/>
            <person name="Wu Z."/>
            <person name="Yao W."/>
            <person name="Zhao P."/>
            <person name="Cao D."/>
            <person name="Yu H."/>
            <person name="Li K."/>
            <person name="Poudel K."/>
            <person name="Zhao D."/>
            <person name="Zhang F."/>
            <person name="Xia X."/>
            <person name="Chen L."/>
            <person name="Wang Q."/>
            <person name="Jing D."/>
            <person name="Cao S."/>
        </authorList>
    </citation>
    <scope>NUCLEOTIDE SEQUENCE [LARGE SCALE GENOMIC DNA]</scope>
    <source>
        <strain evidence="3">cv. Tunisia</strain>
    </source>
</reference>
<dbReference type="RefSeq" id="XP_031387478.1">
    <property type="nucleotide sequence ID" value="XM_031531618.1"/>
</dbReference>
<feature type="domain" description="AB hydrolase-1" evidence="2">
    <location>
        <begin position="77"/>
        <end position="312"/>
    </location>
</feature>
<dbReference type="PANTHER" id="PTHR43139:SF37">
    <property type="entry name" value="ALPHA_BETA-HYDROLASES SUPERFAMILY PROTEIN"/>
    <property type="match status" value="1"/>
</dbReference>
<keyword evidence="3" id="KW-1185">Reference proteome</keyword>
<sequence>MASMEKLLSISLILAFFKNLISILLNLHRAQLLVALVDAVLSLYFWWWCGLCPCTVDIDRETTVSFWVPLHRRIGKPVLIPIHGYGGNSQWQFLAQVGPLSRSFNLFIPDLLFFGKSSTKCTDRTYEFQARCIVEALKRMGVGKFSVYAISYGGFVGYRMAKMYPDEVEKIIIVSSGIGCTEEQKSKQLRKIGRDPLELLLPNNPRDLRTLIDLSLYKYDPFKWVPDFFLREFIEVMCNEHRTEKSELAEHLLSGSAEKDPSVLTQETLLVWGDQDEVFPVSFAHHLKKHLGPKSRLEIIKDAGHAVNIEAPGHLNDLIESFILGE</sequence>
<proteinExistence type="predicted"/>